<evidence type="ECO:0000313" key="7">
    <source>
        <dbReference type="EMBL" id="HIS70998.1"/>
    </source>
</evidence>
<feature type="domain" description="RimM N-terminal" evidence="6">
    <location>
        <begin position="9"/>
        <end position="89"/>
    </location>
</feature>
<evidence type="ECO:0000256" key="1">
    <source>
        <dbReference type="ARBA" id="ARBA00022490"/>
    </source>
</evidence>
<keyword evidence="1 5" id="KW-0963">Cytoplasm</keyword>
<dbReference type="Pfam" id="PF01782">
    <property type="entry name" value="RimM"/>
    <property type="match status" value="1"/>
</dbReference>
<dbReference type="NCBIfam" id="TIGR02273">
    <property type="entry name" value="16S_RimM"/>
    <property type="match status" value="1"/>
</dbReference>
<comment type="domain">
    <text evidence="5">The PRC barrel domain binds ribosomal protein uS19.</text>
</comment>
<dbReference type="GO" id="GO:0043022">
    <property type="term" value="F:ribosome binding"/>
    <property type="evidence" value="ECO:0007669"/>
    <property type="project" value="InterPro"/>
</dbReference>
<dbReference type="PANTHER" id="PTHR33692">
    <property type="entry name" value="RIBOSOME MATURATION FACTOR RIMM"/>
    <property type="match status" value="1"/>
</dbReference>
<evidence type="ECO:0000256" key="2">
    <source>
        <dbReference type="ARBA" id="ARBA00022517"/>
    </source>
</evidence>
<dbReference type="Gene3D" id="2.40.30.60">
    <property type="entry name" value="RimM"/>
    <property type="match status" value="1"/>
</dbReference>
<evidence type="ECO:0000259" key="6">
    <source>
        <dbReference type="Pfam" id="PF01782"/>
    </source>
</evidence>
<keyword evidence="4 5" id="KW-0143">Chaperone</keyword>
<reference evidence="7" key="2">
    <citation type="journal article" date="2021" name="PeerJ">
        <title>Extensive microbial diversity within the chicken gut microbiome revealed by metagenomics and culture.</title>
        <authorList>
            <person name="Gilroy R."/>
            <person name="Ravi A."/>
            <person name="Getino M."/>
            <person name="Pursley I."/>
            <person name="Horton D.L."/>
            <person name="Alikhan N.F."/>
            <person name="Baker D."/>
            <person name="Gharbi K."/>
            <person name="Hall N."/>
            <person name="Watson M."/>
            <person name="Adriaenssens E.M."/>
            <person name="Foster-Nyarko E."/>
            <person name="Jarju S."/>
            <person name="Secka A."/>
            <person name="Antonio M."/>
            <person name="Oren A."/>
            <person name="Chaudhuri R.R."/>
            <person name="La Ragione R."/>
            <person name="Hildebrand F."/>
            <person name="Pallen M.J."/>
        </authorList>
    </citation>
    <scope>NUCLEOTIDE SEQUENCE</scope>
    <source>
        <strain evidence="7">ChiGjej3B3-5194</strain>
    </source>
</reference>
<dbReference type="InterPro" id="IPR036976">
    <property type="entry name" value="RimM_N_sf"/>
</dbReference>
<dbReference type="EMBL" id="DVJI01000012">
    <property type="protein sequence ID" value="HIS70998.1"/>
    <property type="molecule type" value="Genomic_DNA"/>
</dbReference>
<gene>
    <name evidence="5 7" type="primary">rimM</name>
    <name evidence="7" type="ORF">IAD02_03360</name>
</gene>
<dbReference type="SUPFAM" id="SSF50447">
    <property type="entry name" value="Translation proteins"/>
    <property type="match status" value="1"/>
</dbReference>
<dbReference type="AlphaFoldDB" id="A0A9D1FH85"/>
<dbReference type="HAMAP" id="MF_00014">
    <property type="entry name" value="Ribosome_mat_RimM"/>
    <property type="match status" value="1"/>
</dbReference>
<dbReference type="GO" id="GO:0005737">
    <property type="term" value="C:cytoplasm"/>
    <property type="evidence" value="ECO:0007669"/>
    <property type="project" value="UniProtKB-SubCell"/>
</dbReference>
<evidence type="ECO:0000256" key="5">
    <source>
        <dbReference type="HAMAP-Rule" id="MF_00014"/>
    </source>
</evidence>
<dbReference type="InterPro" id="IPR011033">
    <property type="entry name" value="PRC_barrel-like_sf"/>
</dbReference>
<comment type="similarity">
    <text evidence="5">Belongs to the RimM family.</text>
</comment>
<protein>
    <recommendedName>
        <fullName evidence="5">Ribosome maturation factor RimM</fullName>
    </recommendedName>
</protein>
<keyword evidence="2 5" id="KW-0690">Ribosome biogenesis</keyword>
<comment type="subcellular location">
    <subcellularLocation>
        <location evidence="5">Cytoplasm</location>
    </subcellularLocation>
</comment>
<comment type="subunit">
    <text evidence="5">Binds ribosomal protein uS19.</text>
</comment>
<proteinExistence type="inferred from homology"/>
<comment type="function">
    <text evidence="5">An accessory protein needed during the final step in the assembly of 30S ribosomal subunit, possibly for assembly of the head region. Essential for efficient processing of 16S rRNA. May be needed both before and after RbfA during the maturation of 16S rRNA. It has affinity for free ribosomal 30S subunits but not for 70S ribosomes.</text>
</comment>
<dbReference type="Gene3D" id="2.30.30.240">
    <property type="entry name" value="PRC-barrel domain"/>
    <property type="match status" value="1"/>
</dbReference>
<dbReference type="InterPro" id="IPR002676">
    <property type="entry name" value="RimM_N"/>
</dbReference>
<evidence type="ECO:0000256" key="4">
    <source>
        <dbReference type="ARBA" id="ARBA00023186"/>
    </source>
</evidence>
<evidence type="ECO:0000256" key="3">
    <source>
        <dbReference type="ARBA" id="ARBA00022552"/>
    </source>
</evidence>
<name>A0A9D1FH85_9PROT</name>
<dbReference type="InterPro" id="IPR009000">
    <property type="entry name" value="Transl_B-barrel_sf"/>
</dbReference>
<dbReference type="GO" id="GO:0006364">
    <property type="term" value="P:rRNA processing"/>
    <property type="evidence" value="ECO:0007669"/>
    <property type="project" value="UniProtKB-UniRule"/>
</dbReference>
<dbReference type="Proteomes" id="UP000886742">
    <property type="component" value="Unassembled WGS sequence"/>
</dbReference>
<sequence length="155" mass="16866">MTDNKKILVGKIVAPQGIRGEVRVQTYTATPTDMKTLPVYSPKLTAGTFHFVRPLNPTSSVIIARIDGVNDRNAAELLRGVELFINRDDLPELADGEYYQTDLIGMRVVRDGLVIGVVDDIQNYGGGDILELDSGEMVSFVGATVDVKSKTITVL</sequence>
<keyword evidence="3 5" id="KW-0698">rRNA processing</keyword>
<dbReference type="GO" id="GO:0005840">
    <property type="term" value="C:ribosome"/>
    <property type="evidence" value="ECO:0007669"/>
    <property type="project" value="InterPro"/>
</dbReference>
<accession>A0A9D1FH85</accession>
<reference evidence="7" key="1">
    <citation type="submission" date="2020-10" db="EMBL/GenBank/DDBJ databases">
        <authorList>
            <person name="Gilroy R."/>
        </authorList>
    </citation>
    <scope>NUCLEOTIDE SEQUENCE</scope>
    <source>
        <strain evidence="7">ChiGjej3B3-5194</strain>
    </source>
</reference>
<comment type="caution">
    <text evidence="7">The sequence shown here is derived from an EMBL/GenBank/DDBJ whole genome shotgun (WGS) entry which is preliminary data.</text>
</comment>
<evidence type="ECO:0000313" key="8">
    <source>
        <dbReference type="Proteomes" id="UP000886742"/>
    </source>
</evidence>
<dbReference type="SUPFAM" id="SSF50346">
    <property type="entry name" value="PRC-barrel domain"/>
    <property type="match status" value="1"/>
</dbReference>
<dbReference type="InterPro" id="IPR011961">
    <property type="entry name" value="RimM"/>
</dbReference>
<dbReference type="PANTHER" id="PTHR33692:SF1">
    <property type="entry name" value="RIBOSOME MATURATION FACTOR RIMM"/>
    <property type="match status" value="1"/>
</dbReference>
<organism evidence="7 8">
    <name type="scientific">Candidatus Enterousia intestinigallinarum</name>
    <dbReference type="NCBI Taxonomy" id="2840790"/>
    <lineage>
        <taxon>Bacteria</taxon>
        <taxon>Pseudomonadati</taxon>
        <taxon>Pseudomonadota</taxon>
        <taxon>Alphaproteobacteria</taxon>
        <taxon>Candidatus Enterousia</taxon>
    </lineage>
</organism>
<dbReference type="GO" id="GO:0042274">
    <property type="term" value="P:ribosomal small subunit biogenesis"/>
    <property type="evidence" value="ECO:0007669"/>
    <property type="project" value="UniProtKB-UniRule"/>
</dbReference>